<dbReference type="Gene3D" id="3.40.50.410">
    <property type="entry name" value="von Willebrand factor, type A domain"/>
    <property type="match status" value="2"/>
</dbReference>
<accession>A0AAN1FI77</accession>
<evidence type="ECO:0000256" key="1">
    <source>
        <dbReference type="SAM" id="Phobius"/>
    </source>
</evidence>
<dbReference type="InterPro" id="IPR036465">
    <property type="entry name" value="vWFA_dom_sf"/>
</dbReference>
<dbReference type="AlphaFoldDB" id="A0AAN1FI77"/>
<evidence type="ECO:0000313" key="4">
    <source>
        <dbReference type="Proteomes" id="UP000197092"/>
    </source>
</evidence>
<dbReference type="EMBL" id="CP018308">
    <property type="protein sequence ID" value="ASI91099.1"/>
    <property type="molecule type" value="Genomic_DNA"/>
</dbReference>
<keyword evidence="1" id="KW-0812">Transmembrane</keyword>
<keyword evidence="1" id="KW-1133">Transmembrane helix</keyword>
<organism evidence="3 4">
    <name type="scientific">Vibrio mediterranei</name>
    <dbReference type="NCBI Taxonomy" id="689"/>
    <lineage>
        <taxon>Bacteria</taxon>
        <taxon>Pseudomonadati</taxon>
        <taxon>Pseudomonadota</taxon>
        <taxon>Gammaproteobacteria</taxon>
        <taxon>Vibrionales</taxon>
        <taxon>Vibrionaceae</taxon>
        <taxon>Vibrio</taxon>
    </lineage>
</organism>
<gene>
    <name evidence="3" type="ORF">BSZ05_15535</name>
</gene>
<evidence type="ECO:0000313" key="3">
    <source>
        <dbReference type="EMBL" id="ASI91099.1"/>
    </source>
</evidence>
<dbReference type="RefSeq" id="WP_088877440.1">
    <property type="nucleotide sequence ID" value="NZ_CP018308.1"/>
</dbReference>
<name>A0AAN1FI77_9VIBR</name>
<proteinExistence type="predicted"/>
<feature type="transmembrane region" description="Helical" evidence="1">
    <location>
        <begin position="16"/>
        <end position="37"/>
    </location>
</feature>
<sequence>MRMQRYQHRSLRRQKGVAAIWMGLMLVPIMGFTFWAVEGTRYVQETSRLRDAAEAAALAVTIEDQPTLANNLATKYVENYVRDIKSTALTAQRFHQAENPNAGVLEYIQYTVNAKTTHDSWFASSFIPSFGDQQDLAGRSLARKYPVYLGDNNIDIVFVSDFSGSMNSRWGTSRNRKIDDLKTAINQISDKILCTSIRRDQVNGNVEDVCDEQGQDSTANKLLNRVGFVPFNIRTREVISSQNARSTSQLSYRNDTHANRSTYTYNQVPWDAWRGESWNQVSSCANNPGNCKPVRNWSWNRRQNCYYNARYCPQEALNNQQYAKRINDVLSRSYYYPDDYNYVDFNQTVSTMFSDKSGLSSNYYRINGVQLFAGFGDQSSTQFHNIALTNKLSNLNAISPMWANGSTAAFQGILRGAQILKQGDPNSSDQDKQQAYTKKIKMLLILSDGQESPNNGILRGLVNAGMCNKARQQIPGLYIGVIGINFQASQQSGFQDCVVDPNEDIIDVSNLDELIKKIEELIRKGSKTSGITKLY</sequence>
<dbReference type="Pfam" id="PF13400">
    <property type="entry name" value="Tad"/>
    <property type="match status" value="1"/>
</dbReference>
<dbReference type="KEGG" id="vsh:BSZ05_15535"/>
<evidence type="ECO:0000259" key="2">
    <source>
        <dbReference type="Pfam" id="PF13400"/>
    </source>
</evidence>
<dbReference type="Proteomes" id="UP000197092">
    <property type="component" value="Chromosome 1"/>
</dbReference>
<dbReference type="InterPro" id="IPR028087">
    <property type="entry name" value="Tad_N"/>
</dbReference>
<protein>
    <submittedName>
        <fullName evidence="3">Pilus assembly protein TadG</fullName>
    </submittedName>
</protein>
<reference evidence="4" key="1">
    <citation type="submission" date="2016-12" db="EMBL/GenBank/DDBJ databases">
        <title>Comparative genomic analysis reveals the diversity, evolution, and environmental adaptation strategies of the genus Vibrio.</title>
        <authorList>
            <person name="Lin H."/>
            <person name="Wang X."/>
            <person name="Zhang X.-H."/>
        </authorList>
    </citation>
    <scope>NUCLEOTIDE SEQUENCE [LARGE SCALE GENOMIC DNA]</scope>
    <source>
        <strain evidence="4">QT6D1</strain>
    </source>
</reference>
<keyword evidence="1" id="KW-0472">Membrane</keyword>
<feature type="domain" description="Putative Flp pilus-assembly TadG-like N-terminal" evidence="2">
    <location>
        <begin position="16"/>
        <end position="60"/>
    </location>
</feature>